<keyword evidence="3" id="KW-1185">Reference proteome</keyword>
<feature type="compositionally biased region" description="Polar residues" evidence="1">
    <location>
        <begin position="54"/>
        <end position="65"/>
    </location>
</feature>
<reference evidence="2" key="1">
    <citation type="submission" date="2022-07" db="EMBL/GenBank/DDBJ databases">
        <title>Chromosome-level genome of Muraenolepis orangiensis.</title>
        <authorList>
            <person name="Kim J."/>
        </authorList>
    </citation>
    <scope>NUCLEOTIDE SEQUENCE</scope>
    <source>
        <strain evidence="2">KU_S4_2022</strain>
        <tissue evidence="2">Muscle</tissue>
    </source>
</reference>
<feature type="region of interest" description="Disordered" evidence="1">
    <location>
        <begin position="1"/>
        <end position="120"/>
    </location>
</feature>
<dbReference type="AlphaFoldDB" id="A0A9Q0D9D1"/>
<feature type="non-terminal residue" evidence="2">
    <location>
        <position position="120"/>
    </location>
</feature>
<evidence type="ECO:0000313" key="3">
    <source>
        <dbReference type="Proteomes" id="UP001148018"/>
    </source>
</evidence>
<dbReference type="EMBL" id="JANIIK010000696">
    <property type="protein sequence ID" value="KAJ3582815.1"/>
    <property type="molecule type" value="Genomic_DNA"/>
</dbReference>
<evidence type="ECO:0000256" key="1">
    <source>
        <dbReference type="SAM" id="MobiDB-lite"/>
    </source>
</evidence>
<comment type="caution">
    <text evidence="2">The sequence shown here is derived from an EMBL/GenBank/DDBJ whole genome shotgun (WGS) entry which is preliminary data.</text>
</comment>
<protein>
    <submittedName>
        <fullName evidence="2">Uncharacterized protein</fullName>
    </submittedName>
</protein>
<gene>
    <name evidence="2" type="ORF">NHX12_000211</name>
</gene>
<evidence type="ECO:0000313" key="2">
    <source>
        <dbReference type="EMBL" id="KAJ3582815.1"/>
    </source>
</evidence>
<proteinExistence type="predicted"/>
<dbReference type="Proteomes" id="UP001148018">
    <property type="component" value="Unassembled WGS sequence"/>
</dbReference>
<feature type="non-terminal residue" evidence="2">
    <location>
        <position position="1"/>
    </location>
</feature>
<accession>A0A9Q0D9D1</accession>
<name>A0A9Q0D9D1_9TELE</name>
<organism evidence="2 3">
    <name type="scientific">Muraenolepis orangiensis</name>
    <name type="common">Patagonian moray cod</name>
    <dbReference type="NCBI Taxonomy" id="630683"/>
    <lineage>
        <taxon>Eukaryota</taxon>
        <taxon>Metazoa</taxon>
        <taxon>Chordata</taxon>
        <taxon>Craniata</taxon>
        <taxon>Vertebrata</taxon>
        <taxon>Euteleostomi</taxon>
        <taxon>Actinopterygii</taxon>
        <taxon>Neopterygii</taxon>
        <taxon>Teleostei</taxon>
        <taxon>Neoteleostei</taxon>
        <taxon>Acanthomorphata</taxon>
        <taxon>Zeiogadaria</taxon>
        <taxon>Gadariae</taxon>
        <taxon>Gadiformes</taxon>
        <taxon>Muraenolepidoidei</taxon>
        <taxon>Muraenolepididae</taxon>
        <taxon>Muraenolepis</taxon>
    </lineage>
</organism>
<sequence length="120" mass="13009">LASPTSPRTGKPPLRRHQRSLTDTAFIFNKAPPDSDGSSPRSPPFVSPFSRGSASSPFSRATTSPPTSPDFRPVPSPKRPPAPAMSPPPSSPVFLPTGIAYQNHHQHRRPRRHSDTSEDP</sequence>
<feature type="compositionally biased region" description="Pro residues" evidence="1">
    <location>
        <begin position="66"/>
        <end position="91"/>
    </location>
</feature>